<protein>
    <submittedName>
        <fullName evidence="3">Uncharacterized protein</fullName>
    </submittedName>
</protein>
<reference evidence="3" key="1">
    <citation type="journal article" date="2020" name="Stud. Mycol.">
        <title>101 Dothideomycetes genomes: a test case for predicting lifestyles and emergence of pathogens.</title>
        <authorList>
            <person name="Haridas S."/>
            <person name="Albert R."/>
            <person name="Binder M."/>
            <person name="Bloem J."/>
            <person name="Labutti K."/>
            <person name="Salamov A."/>
            <person name="Andreopoulos B."/>
            <person name="Baker S."/>
            <person name="Barry K."/>
            <person name="Bills G."/>
            <person name="Bluhm B."/>
            <person name="Cannon C."/>
            <person name="Castanera R."/>
            <person name="Culley D."/>
            <person name="Daum C."/>
            <person name="Ezra D."/>
            <person name="Gonzalez J."/>
            <person name="Henrissat B."/>
            <person name="Kuo A."/>
            <person name="Liang C."/>
            <person name="Lipzen A."/>
            <person name="Lutzoni F."/>
            <person name="Magnuson J."/>
            <person name="Mondo S."/>
            <person name="Nolan M."/>
            <person name="Ohm R."/>
            <person name="Pangilinan J."/>
            <person name="Park H.-J."/>
            <person name="Ramirez L."/>
            <person name="Alfaro M."/>
            <person name="Sun H."/>
            <person name="Tritt A."/>
            <person name="Yoshinaga Y."/>
            <person name="Zwiers L.-H."/>
            <person name="Turgeon B."/>
            <person name="Goodwin S."/>
            <person name="Spatafora J."/>
            <person name="Crous P."/>
            <person name="Grigoriev I."/>
        </authorList>
    </citation>
    <scope>NUCLEOTIDE SEQUENCE</scope>
    <source>
        <strain evidence="3">CBS 122368</strain>
    </source>
</reference>
<name>A0A6A6IUU7_9PLEO</name>
<dbReference type="Proteomes" id="UP000800094">
    <property type="component" value="Unassembled WGS sequence"/>
</dbReference>
<accession>A0A6A6IUU7</accession>
<feature type="transmembrane region" description="Helical" evidence="2">
    <location>
        <begin position="141"/>
        <end position="164"/>
    </location>
</feature>
<evidence type="ECO:0000256" key="1">
    <source>
        <dbReference type="SAM" id="MobiDB-lite"/>
    </source>
</evidence>
<evidence type="ECO:0000313" key="4">
    <source>
        <dbReference type="Proteomes" id="UP000800094"/>
    </source>
</evidence>
<keyword evidence="2" id="KW-0472">Membrane</keyword>
<proteinExistence type="predicted"/>
<dbReference type="AlphaFoldDB" id="A0A6A6IUU7"/>
<keyword evidence="4" id="KW-1185">Reference proteome</keyword>
<sequence length="198" mass="21232">MRDVIRSVPELMDPQHHRTTPLPSNSAQFRLQLVYPVSPSDPSEIGSMHAEIPRTPASSSRSGKRLKTVRSLIYPSIEKGAARCDRSTPGTFTGSQASFPSSFLVFRDFNNMSDLAYYGVWTNWSRRKADGSAITLSPRSAGVLVAFLTIFVSVALALHGGFSLSSRTSGALSKALAMGYIISSGPSFGNAATSRVAS</sequence>
<evidence type="ECO:0000256" key="2">
    <source>
        <dbReference type="SAM" id="Phobius"/>
    </source>
</evidence>
<keyword evidence="2" id="KW-0812">Transmembrane</keyword>
<dbReference type="RefSeq" id="XP_033688384.1">
    <property type="nucleotide sequence ID" value="XM_033826577.1"/>
</dbReference>
<evidence type="ECO:0000313" key="3">
    <source>
        <dbReference type="EMBL" id="KAF2253380.1"/>
    </source>
</evidence>
<dbReference type="GeneID" id="54579907"/>
<dbReference type="EMBL" id="ML987191">
    <property type="protein sequence ID" value="KAF2253380.1"/>
    <property type="molecule type" value="Genomic_DNA"/>
</dbReference>
<keyword evidence="2" id="KW-1133">Transmembrane helix</keyword>
<organism evidence="3 4">
    <name type="scientific">Trematosphaeria pertusa</name>
    <dbReference type="NCBI Taxonomy" id="390896"/>
    <lineage>
        <taxon>Eukaryota</taxon>
        <taxon>Fungi</taxon>
        <taxon>Dikarya</taxon>
        <taxon>Ascomycota</taxon>
        <taxon>Pezizomycotina</taxon>
        <taxon>Dothideomycetes</taxon>
        <taxon>Pleosporomycetidae</taxon>
        <taxon>Pleosporales</taxon>
        <taxon>Massarineae</taxon>
        <taxon>Trematosphaeriaceae</taxon>
        <taxon>Trematosphaeria</taxon>
    </lineage>
</organism>
<gene>
    <name evidence="3" type="ORF">BU26DRAFT_501570</name>
</gene>
<feature type="region of interest" description="Disordered" evidence="1">
    <location>
        <begin position="1"/>
        <end position="23"/>
    </location>
</feature>